<protein>
    <recommendedName>
        <fullName evidence="3">N-acetylmuramoyl-L-alanine amidase domain-containing protein</fullName>
    </recommendedName>
</protein>
<organism evidence="1 2">
    <name type="scientific">Ancylostoma caninum</name>
    <name type="common">Dog hookworm</name>
    <dbReference type="NCBI Taxonomy" id="29170"/>
    <lineage>
        <taxon>Eukaryota</taxon>
        <taxon>Metazoa</taxon>
        <taxon>Ecdysozoa</taxon>
        <taxon>Nematoda</taxon>
        <taxon>Chromadorea</taxon>
        <taxon>Rhabditida</taxon>
        <taxon>Rhabditina</taxon>
        <taxon>Rhabditomorpha</taxon>
        <taxon>Strongyloidea</taxon>
        <taxon>Ancylostomatidae</taxon>
        <taxon>Ancylostomatinae</taxon>
        <taxon>Ancylostoma</taxon>
    </lineage>
</organism>
<name>A0A368F3S6_ANCCA</name>
<evidence type="ECO:0000313" key="1">
    <source>
        <dbReference type="EMBL" id="RCN25659.1"/>
    </source>
</evidence>
<accession>A0A368F3S6</accession>
<dbReference type="SUPFAM" id="SSF55846">
    <property type="entry name" value="N-acetylmuramoyl-L-alanine amidase-like"/>
    <property type="match status" value="1"/>
</dbReference>
<dbReference type="Gene3D" id="3.40.80.10">
    <property type="entry name" value="Peptidoglycan recognition protein-like"/>
    <property type="match status" value="1"/>
</dbReference>
<comment type="caution">
    <text evidence="1">The sequence shown here is derived from an EMBL/GenBank/DDBJ whole genome shotgun (WGS) entry which is preliminary data.</text>
</comment>
<proteinExistence type="predicted"/>
<dbReference type="AlphaFoldDB" id="A0A368F3S6"/>
<reference evidence="1 2" key="1">
    <citation type="submission" date="2014-10" db="EMBL/GenBank/DDBJ databases">
        <title>Draft genome of the hookworm Ancylostoma caninum.</title>
        <authorList>
            <person name="Mitreva M."/>
        </authorList>
    </citation>
    <scope>NUCLEOTIDE SEQUENCE [LARGE SCALE GENOMIC DNA]</scope>
    <source>
        <strain evidence="1 2">Baltimore</strain>
    </source>
</reference>
<dbReference type="STRING" id="29170.A0A368F3S6"/>
<dbReference type="Proteomes" id="UP000252519">
    <property type="component" value="Unassembled WGS sequence"/>
</dbReference>
<gene>
    <name evidence="1" type="ORF">ANCCAN_28626</name>
</gene>
<dbReference type="OrthoDB" id="6604114at2759"/>
<evidence type="ECO:0000313" key="2">
    <source>
        <dbReference type="Proteomes" id="UP000252519"/>
    </source>
</evidence>
<dbReference type="GO" id="GO:0009253">
    <property type="term" value="P:peptidoglycan catabolic process"/>
    <property type="evidence" value="ECO:0007669"/>
    <property type="project" value="InterPro"/>
</dbReference>
<sequence length="111" mass="12809">MLKSRWHVDDHYIIGHSDISPERKDDPSGYFTWSSLYNKLSVFPDLFNSSLSHKRQHKVIIGTNATYTSERLSKVQTDLVQFGYTHLTLPLGVYDNNTAYVFQVMLTALLQ</sequence>
<keyword evidence="2" id="KW-1185">Reference proteome</keyword>
<dbReference type="InterPro" id="IPR036505">
    <property type="entry name" value="Amidase/PGRP_sf"/>
</dbReference>
<dbReference type="GO" id="GO:0008745">
    <property type="term" value="F:N-acetylmuramoyl-L-alanine amidase activity"/>
    <property type="evidence" value="ECO:0007669"/>
    <property type="project" value="InterPro"/>
</dbReference>
<evidence type="ECO:0008006" key="3">
    <source>
        <dbReference type="Google" id="ProtNLM"/>
    </source>
</evidence>
<dbReference type="EMBL" id="JOJR01010902">
    <property type="protein sequence ID" value="RCN25659.1"/>
    <property type="molecule type" value="Genomic_DNA"/>
</dbReference>